<evidence type="ECO:0000256" key="1">
    <source>
        <dbReference type="SAM" id="Phobius"/>
    </source>
</evidence>
<reference evidence="2 3" key="1">
    <citation type="submission" date="2024-03" db="EMBL/GenBank/DDBJ databases">
        <title>Actinomycetospora sp. OC33-EN07, a novel actinomycete isolated from wild orchid (Aerides multiflora).</title>
        <authorList>
            <person name="Suriyachadkun C."/>
        </authorList>
    </citation>
    <scope>NUCLEOTIDE SEQUENCE [LARGE SCALE GENOMIC DNA]</scope>
    <source>
        <strain evidence="2 3">OC33-EN07</strain>
    </source>
</reference>
<evidence type="ECO:0000313" key="3">
    <source>
        <dbReference type="Proteomes" id="UP001369736"/>
    </source>
</evidence>
<keyword evidence="1" id="KW-0472">Membrane</keyword>
<keyword evidence="1" id="KW-1133">Transmembrane helix</keyword>
<name>A0ABU8MAF9_9PSEU</name>
<accession>A0ABU8MAF9</accession>
<evidence type="ECO:0000313" key="2">
    <source>
        <dbReference type="EMBL" id="MEJ2864340.1"/>
    </source>
</evidence>
<dbReference type="Pfam" id="PF11239">
    <property type="entry name" value="DUF3040"/>
    <property type="match status" value="1"/>
</dbReference>
<organism evidence="2 3">
    <name type="scientific">Actinomycetospora flava</name>
    <dbReference type="NCBI Taxonomy" id="3129232"/>
    <lineage>
        <taxon>Bacteria</taxon>
        <taxon>Bacillati</taxon>
        <taxon>Actinomycetota</taxon>
        <taxon>Actinomycetes</taxon>
        <taxon>Pseudonocardiales</taxon>
        <taxon>Pseudonocardiaceae</taxon>
        <taxon>Actinomycetospora</taxon>
    </lineage>
</organism>
<dbReference type="Proteomes" id="UP001369736">
    <property type="component" value="Unassembled WGS sequence"/>
</dbReference>
<feature type="transmembrane region" description="Helical" evidence="1">
    <location>
        <begin position="58"/>
        <end position="75"/>
    </location>
</feature>
<comment type="caution">
    <text evidence="2">The sequence shown here is derived from an EMBL/GenBank/DDBJ whole genome shotgun (WGS) entry which is preliminary data.</text>
</comment>
<gene>
    <name evidence="2" type="ORF">WCD58_24495</name>
</gene>
<sequence length="119" mass="13228">MKLSRHQARSLDAMAVRLRASDPELADLLSAPAALRNPLAPEKLSENAAQRFRDDLRMILPILASFILSIVPLVVGTVTEVHWLMTLGVLVALLVPAATIALMSYRYSRNNPRDKTTYF</sequence>
<proteinExistence type="predicted"/>
<keyword evidence="1" id="KW-0812">Transmembrane</keyword>
<dbReference type="InterPro" id="IPR021401">
    <property type="entry name" value="DUF3040"/>
</dbReference>
<dbReference type="RefSeq" id="WP_337705701.1">
    <property type="nucleotide sequence ID" value="NZ_JBBEGM010000011.1"/>
</dbReference>
<keyword evidence="3" id="KW-1185">Reference proteome</keyword>
<dbReference type="EMBL" id="JBBEGM010000011">
    <property type="protein sequence ID" value="MEJ2864340.1"/>
    <property type="molecule type" value="Genomic_DNA"/>
</dbReference>
<feature type="transmembrane region" description="Helical" evidence="1">
    <location>
        <begin position="81"/>
        <end position="105"/>
    </location>
</feature>
<protein>
    <submittedName>
        <fullName evidence="2">DUF3040 domain-containing protein</fullName>
    </submittedName>
</protein>